<evidence type="ECO:0000259" key="4">
    <source>
        <dbReference type="Pfam" id="PF24850"/>
    </source>
</evidence>
<reference evidence="6" key="1">
    <citation type="submission" date="2017-01" db="EMBL/GenBank/DDBJ databases">
        <authorList>
            <person name="Varghese N."/>
            <person name="Submissions S."/>
        </authorList>
    </citation>
    <scope>NUCLEOTIDE SEQUENCE [LARGE SCALE GENOMIC DNA]</scope>
    <source>
        <strain evidence="6">DSM 45196</strain>
    </source>
</reference>
<dbReference type="Proteomes" id="UP000186795">
    <property type="component" value="Unassembled WGS sequence"/>
</dbReference>
<dbReference type="Pfam" id="PF24850">
    <property type="entry name" value="CC_BshC"/>
    <property type="match status" value="1"/>
</dbReference>
<feature type="domain" description="Bacillithiol biosynthesis BshC N-terminal Rossmann-like" evidence="3">
    <location>
        <begin position="1"/>
        <end position="380"/>
    </location>
</feature>
<dbReference type="AlphaFoldDB" id="A0A1N7J5B7"/>
<evidence type="ECO:0000256" key="1">
    <source>
        <dbReference type="ARBA" id="ARBA00022598"/>
    </source>
</evidence>
<organism evidence="5 6">
    <name type="scientific">Kroppenstedtia eburnea</name>
    <dbReference type="NCBI Taxonomy" id="714067"/>
    <lineage>
        <taxon>Bacteria</taxon>
        <taxon>Bacillati</taxon>
        <taxon>Bacillota</taxon>
        <taxon>Bacilli</taxon>
        <taxon>Bacillales</taxon>
        <taxon>Thermoactinomycetaceae</taxon>
        <taxon>Kroppenstedtia</taxon>
    </lineage>
</organism>
<dbReference type="EMBL" id="FTOD01000001">
    <property type="protein sequence ID" value="SIS44421.1"/>
    <property type="molecule type" value="Genomic_DNA"/>
</dbReference>
<dbReference type="Pfam" id="PF10079">
    <property type="entry name" value="Rossmann-like_BshC"/>
    <property type="match status" value="1"/>
</dbReference>
<dbReference type="HAMAP" id="MF_01867">
    <property type="entry name" value="BshC"/>
    <property type="match status" value="1"/>
</dbReference>
<sequence>MRVEDVYLEPDHPLIRDYLHLFHHLESFYDYNPGEDSAFVMRAEKLNRRETPVSREALASVLEQYHAGMEHPAVQANLDRLRQPDSLVVVGGQQAGILTGPLYTIYKAITLIQLARREEKRLNRPVIPVFWIAGEDHDLEEVNHLHLLSEGNTEKIIFPVEAGEKVPVSEVIPEKGLLEEWIRELGRRLPDTPHKSGLLEMLGEISRDKVSLSRHFARLMHRLFGHYGLLMIDSAFAPLRRLEVPLFEWLIQHNETFGQAVLDQAARLQAEGYPVSVDLESDKAHLFLLVDGQRQALYRSPEGMFYTRDGENRFSREQLLKQLEENPARFSNNVLTRPLMQETLFPTLAFVGGPGEISYWGLLRSAFRQAGLEMPILFPRTGITLVSRKAEKEMRRYRLTVDDVLHRLQEKKQRWLEAQVHLDVEETFSHVQTRLDRIYRPLIREISSIRPDLESLGETNRAKVLEQVEYLKKETWKALEKRGETDLRRFSELEAELRPGGGLQERVHNFLPWWNLLGESWLEELVRSPLLSVQTHRVVYL</sequence>
<dbReference type="OrthoDB" id="9765151at2"/>
<keyword evidence="6" id="KW-1185">Reference proteome</keyword>
<evidence type="ECO:0000256" key="2">
    <source>
        <dbReference type="HAMAP-Rule" id="MF_01867"/>
    </source>
</evidence>
<comment type="similarity">
    <text evidence="2">Belongs to the BshC family.</text>
</comment>
<gene>
    <name evidence="2" type="primary">bshC</name>
    <name evidence="5" type="ORF">SAMN05421790_101731</name>
</gene>
<proteinExistence type="inferred from homology"/>
<dbReference type="PIRSF" id="PIRSF012535">
    <property type="entry name" value="UCP012535"/>
    <property type="match status" value="1"/>
</dbReference>
<evidence type="ECO:0000259" key="3">
    <source>
        <dbReference type="Pfam" id="PF10079"/>
    </source>
</evidence>
<dbReference type="RefSeq" id="WP_076523359.1">
    <property type="nucleotide sequence ID" value="NZ_CP048103.1"/>
</dbReference>
<dbReference type="EC" id="6.-.-.-" evidence="2"/>
<dbReference type="InterPro" id="IPR055398">
    <property type="entry name" value="Rossmann-like_BshC"/>
</dbReference>
<accession>A0A1N7J5B7</accession>
<evidence type="ECO:0000313" key="5">
    <source>
        <dbReference type="EMBL" id="SIS44421.1"/>
    </source>
</evidence>
<dbReference type="InterPro" id="IPR055399">
    <property type="entry name" value="CC_BshC"/>
</dbReference>
<dbReference type="InterPro" id="IPR011199">
    <property type="entry name" value="Bacillithiol_biosynth_BshC"/>
</dbReference>
<dbReference type="GO" id="GO:0016874">
    <property type="term" value="F:ligase activity"/>
    <property type="evidence" value="ECO:0007669"/>
    <property type="project" value="UniProtKB-UniRule"/>
</dbReference>
<name>A0A1N7J5B7_9BACL</name>
<protein>
    <recommendedName>
        <fullName evidence="2">Putative cysteine ligase BshC</fullName>
        <ecNumber evidence="2">6.-.-.-</ecNumber>
    </recommendedName>
</protein>
<comment type="function">
    <text evidence="2">Involved in bacillithiol (BSH) biosynthesis. May catalyze the last step of the pathway, the addition of cysteine to glucosamine malate (GlcN-Mal) to generate BSH.</text>
</comment>
<dbReference type="NCBIfam" id="TIGR03998">
    <property type="entry name" value="thiol_BshC"/>
    <property type="match status" value="1"/>
</dbReference>
<evidence type="ECO:0000313" key="6">
    <source>
        <dbReference type="Proteomes" id="UP000186795"/>
    </source>
</evidence>
<keyword evidence="1 2" id="KW-0436">Ligase</keyword>
<feature type="domain" description="Bacillithiol biosynthesis BshC C-terminal coiled-coil" evidence="4">
    <location>
        <begin position="383"/>
        <end position="541"/>
    </location>
</feature>